<protein>
    <submittedName>
        <fullName evidence="2">Uncharacterized protein</fullName>
    </submittedName>
</protein>
<feature type="region of interest" description="Disordered" evidence="1">
    <location>
        <begin position="1"/>
        <end position="27"/>
    </location>
</feature>
<gene>
    <name evidence="2" type="ORF">HX882_30685</name>
</gene>
<dbReference type="Proteomes" id="UP000539985">
    <property type="component" value="Unassembled WGS sequence"/>
</dbReference>
<comment type="caution">
    <text evidence="2">The sequence shown here is derived from an EMBL/GenBank/DDBJ whole genome shotgun (WGS) entry which is preliminary data.</text>
</comment>
<dbReference type="EMBL" id="JACAQB010000028">
    <property type="protein sequence ID" value="NWC00249.1"/>
    <property type="molecule type" value="Genomic_DNA"/>
</dbReference>
<evidence type="ECO:0000313" key="2">
    <source>
        <dbReference type="EMBL" id="NWC00249.1"/>
    </source>
</evidence>
<proteinExistence type="predicted"/>
<dbReference type="AlphaFoldDB" id="A0A7Y8C5I0"/>
<sequence length="48" mass="5556">MERLADHFGEVRQDQQQRGGDDDETGLTDFRMFEHGGLPFVVIPDDDY</sequence>
<feature type="compositionally biased region" description="Basic and acidic residues" evidence="1">
    <location>
        <begin position="1"/>
        <end position="15"/>
    </location>
</feature>
<reference evidence="2 3" key="1">
    <citation type="submission" date="2020-04" db="EMBL/GenBank/DDBJ databases">
        <title>Molecular characterization of pseudomonads from Agaricus bisporus reveal novel blotch 2 pathogens in Western Europe.</title>
        <authorList>
            <person name="Taparia T."/>
            <person name="Krijger M."/>
            <person name="Haynes E."/>
            <person name="Elpinstone J.G."/>
            <person name="Noble R."/>
            <person name="Van Der Wolf J."/>
        </authorList>
    </citation>
    <scope>NUCLEOTIDE SEQUENCE [LARGE SCALE GENOMIC DNA]</scope>
    <source>
        <strain evidence="2 3">H7001</strain>
    </source>
</reference>
<name>A0A7Y8C5I0_9PSED</name>
<evidence type="ECO:0000313" key="3">
    <source>
        <dbReference type="Proteomes" id="UP000539985"/>
    </source>
</evidence>
<evidence type="ECO:0000256" key="1">
    <source>
        <dbReference type="SAM" id="MobiDB-lite"/>
    </source>
</evidence>
<accession>A0A7Y8C5I0</accession>
<dbReference type="RefSeq" id="WP_177094384.1">
    <property type="nucleotide sequence ID" value="NZ_JACAOS010000018.1"/>
</dbReference>
<organism evidence="2 3">
    <name type="scientific">Pseudomonas gingeri</name>
    <dbReference type="NCBI Taxonomy" id="117681"/>
    <lineage>
        <taxon>Bacteria</taxon>
        <taxon>Pseudomonadati</taxon>
        <taxon>Pseudomonadota</taxon>
        <taxon>Gammaproteobacteria</taxon>
        <taxon>Pseudomonadales</taxon>
        <taxon>Pseudomonadaceae</taxon>
        <taxon>Pseudomonas</taxon>
    </lineage>
</organism>